<keyword evidence="2" id="KW-1185">Reference proteome</keyword>
<organism evidence="1 2">
    <name type="scientific">Rhizopus stolonifer</name>
    <name type="common">Rhizopus nigricans</name>
    <dbReference type="NCBI Taxonomy" id="4846"/>
    <lineage>
        <taxon>Eukaryota</taxon>
        <taxon>Fungi</taxon>
        <taxon>Fungi incertae sedis</taxon>
        <taxon>Mucoromycota</taxon>
        <taxon>Mucoromycotina</taxon>
        <taxon>Mucoromycetes</taxon>
        <taxon>Mucorales</taxon>
        <taxon>Mucorineae</taxon>
        <taxon>Rhizopodaceae</taxon>
        <taxon>Rhizopus</taxon>
    </lineage>
</organism>
<proteinExistence type="predicted"/>
<dbReference type="EMBL" id="PJQM01001376">
    <property type="protein sequence ID" value="RCI02482.1"/>
    <property type="molecule type" value="Genomic_DNA"/>
</dbReference>
<sequence length="52" mass="6023">FESGKLERNRKEAWINNLEVVVEESASMASKKRKNRDKVIIALEATPRMAYD</sequence>
<evidence type="ECO:0000313" key="2">
    <source>
        <dbReference type="Proteomes" id="UP000253551"/>
    </source>
</evidence>
<accession>A0A367KKV6</accession>
<dbReference type="AlphaFoldDB" id="A0A367KKV6"/>
<reference evidence="1 2" key="1">
    <citation type="journal article" date="2018" name="G3 (Bethesda)">
        <title>Phylogenetic and Phylogenomic Definition of Rhizopus Species.</title>
        <authorList>
            <person name="Gryganskyi A.P."/>
            <person name="Golan J."/>
            <person name="Dolatabadi S."/>
            <person name="Mondo S."/>
            <person name="Robb S."/>
            <person name="Idnurm A."/>
            <person name="Muszewska A."/>
            <person name="Steczkiewicz K."/>
            <person name="Masonjones S."/>
            <person name="Liao H.L."/>
            <person name="Gajdeczka M.T."/>
            <person name="Anike F."/>
            <person name="Vuek A."/>
            <person name="Anishchenko I.M."/>
            <person name="Voigt K."/>
            <person name="de Hoog G.S."/>
            <person name="Smith M.E."/>
            <person name="Heitman J."/>
            <person name="Vilgalys R."/>
            <person name="Stajich J.E."/>
        </authorList>
    </citation>
    <scope>NUCLEOTIDE SEQUENCE [LARGE SCALE GENOMIC DNA]</scope>
    <source>
        <strain evidence="1 2">LSU 92-RS-03</strain>
    </source>
</reference>
<evidence type="ECO:0000313" key="1">
    <source>
        <dbReference type="EMBL" id="RCI02482.1"/>
    </source>
</evidence>
<gene>
    <name evidence="1" type="ORF">CU098_006804</name>
</gene>
<dbReference type="Proteomes" id="UP000253551">
    <property type="component" value="Unassembled WGS sequence"/>
</dbReference>
<name>A0A367KKV6_RHIST</name>
<feature type="non-terminal residue" evidence="1">
    <location>
        <position position="1"/>
    </location>
</feature>
<comment type="caution">
    <text evidence="1">The sequence shown here is derived from an EMBL/GenBank/DDBJ whole genome shotgun (WGS) entry which is preliminary data.</text>
</comment>
<protein>
    <submittedName>
        <fullName evidence="1">Uncharacterized protein</fullName>
    </submittedName>
</protein>